<comment type="caution">
    <text evidence="1">The sequence shown here is derived from an EMBL/GenBank/DDBJ whole genome shotgun (WGS) entry which is preliminary data.</text>
</comment>
<evidence type="ECO:0008006" key="3">
    <source>
        <dbReference type="Google" id="ProtNLM"/>
    </source>
</evidence>
<dbReference type="PANTHER" id="PTHR47199">
    <property type="entry name" value="PHOTOSYSTEM II STABILITY/ASSEMBLY FACTOR HCF136, CHLOROPLASTIC"/>
    <property type="match status" value="1"/>
</dbReference>
<dbReference type="Proteomes" id="UP000634780">
    <property type="component" value="Unassembled WGS sequence"/>
</dbReference>
<protein>
    <recommendedName>
        <fullName evidence="3">Exo-alpha-sialidase</fullName>
    </recommendedName>
</protein>
<accession>A0ABS0XHR3</accession>
<dbReference type="EMBL" id="JAEKOZ010000043">
    <property type="protein sequence ID" value="MBJ3812763.1"/>
    <property type="molecule type" value="Genomic_DNA"/>
</dbReference>
<sequence>MFRNSVPNAFYDCVAFFDDRHGLAVSDPVGGKFPEGGGSTWRPAPADGMPAATPDDGALATGTCMIAHDRRHAWFGTTGTRGGAGHNPQVFHTADGGRTWSAADTPIPGGFRNSVAWVPGGGHTAVAVGPNGSDVSTDGGRSWTRFDRARLLGVNCLPGAGCWAVGEHGTAARLVIRHP</sequence>
<dbReference type="SUPFAM" id="SSF110296">
    <property type="entry name" value="Oligoxyloglucan reducing end-specific cellobiohydrolase"/>
    <property type="match status" value="1"/>
</dbReference>
<proteinExistence type="predicted"/>
<evidence type="ECO:0000313" key="1">
    <source>
        <dbReference type="EMBL" id="MBJ3812763.1"/>
    </source>
</evidence>
<organism evidence="1 2">
    <name type="scientific">Streptomyces flavofungini</name>
    <dbReference type="NCBI Taxonomy" id="68200"/>
    <lineage>
        <taxon>Bacteria</taxon>
        <taxon>Bacillati</taxon>
        <taxon>Actinomycetota</taxon>
        <taxon>Actinomycetes</taxon>
        <taxon>Kitasatosporales</taxon>
        <taxon>Streptomycetaceae</taxon>
        <taxon>Streptomyces</taxon>
    </lineage>
</organism>
<dbReference type="InterPro" id="IPR015943">
    <property type="entry name" value="WD40/YVTN_repeat-like_dom_sf"/>
</dbReference>
<evidence type="ECO:0000313" key="2">
    <source>
        <dbReference type="Proteomes" id="UP000634780"/>
    </source>
</evidence>
<dbReference type="PANTHER" id="PTHR47199:SF2">
    <property type="entry name" value="PHOTOSYSTEM II STABILITY_ASSEMBLY FACTOR HCF136, CHLOROPLASTIC"/>
    <property type="match status" value="1"/>
</dbReference>
<dbReference type="Gene3D" id="2.130.10.10">
    <property type="entry name" value="YVTN repeat-like/Quinoprotein amine dehydrogenase"/>
    <property type="match status" value="1"/>
</dbReference>
<reference evidence="1 2" key="1">
    <citation type="submission" date="2020-12" db="EMBL/GenBank/DDBJ databases">
        <title>Streptomyces typhae sp. nov., a novel endophytic actinomycete isolated from the root of cattail pollen (Typha angustifolia L.).</title>
        <authorList>
            <person name="Peng C."/>
            <person name="Liu C."/>
        </authorList>
    </citation>
    <scope>NUCLEOTIDE SEQUENCE [LARGE SCALE GENOMIC DNA]</scope>
    <source>
        <strain evidence="1 2">JCM 4753</strain>
    </source>
</reference>
<keyword evidence="2" id="KW-1185">Reference proteome</keyword>
<name>A0ABS0XHR3_9ACTN</name>
<gene>
    <name evidence="1" type="ORF">JGB26_37815</name>
</gene>
<dbReference type="RefSeq" id="WP_190117130.1">
    <property type="nucleotide sequence ID" value="NZ_BMVR01000007.1"/>
</dbReference>